<sequence>MSLSAVLDRISKEHAIKPAQRQFFDEESLNNWPSKAGDYSSQFKATENNEEKEKWLKDLFIELFELFQKPELPAKLTLQQISSFIDDISSSTGIISSQELCSLVGKMFIAVSNQFADGDDSKVIALARINNLLSKEIYKFSRVSSKLMTSEQTILLRHLLKRSKYELKKFNLLAECPSGYSQLVMLLSSAFNDLDNTQKVAFYAKQMSHIIGKYSLDSMRSLDIILDVSSEYITDHYTFFIQLLKNSDFWPKNNEADSISLEGLNHGGSMVASNVISFRISQKGPKIDMKYLDMVCILIKNGFVNVLSIWQNIGPDCKSLGEFFKKFENELEEESMKGVANPLAMAAALSFDEDDRDTNIQKHSEDKESKIKGRNESDAKMERRETQSSEIDDILQSGKLQLLQRLLVHGCLTASFYLLRRHPTFVHIDDSIPLAVVRAFEYITELIYHSTVFSPQEVLQSSRLVTLNENGILSHKPRLIEERKTHHPSAPFELGTRAVFYYPEWTSELSLVNSVEDLIKTSHEYFSIIGVRLAVCPKLISKLCRIAKSDISGGNGSTETWVDYVRKFIFPSIASLDLNPTVTNEIYGLMKLFPFERRYFMYNEMITKLSQDILPIKVGFNKTEREAKSMLKALSIDSIDEQSRRLANLVSTNPLATLIPAVKQIENYDKVSELVVTTACFFNDFAYDVLQFVLLLRLTDNRIAVQEDGVNQSMWVQRLSVFIAGLAKSCGKMDLSNIIEYIVKTLHSGNIIAVSILRQLVVTVGGIRDLNEVNTKQLLMLNSGKPLQNVARRLMFDFRDDNRLLGSRLVEYFGKEKSISEVIVLLFNLNLKANSHEAHYKILSVRCDEMNTLLWSFIELIKHSLDGERFFENVLPLNLLTNDHKVSTPWVFHIWREYIDTHGEDDRVNDMIEKAKFEEVDFSCISRDLFITFWKLSLYDIQFNKALYDERKVTLEAELASYSSTKKKNEVSNQVKDLLVSCISHQKKFNQSKHMLQQQSTSWTHSMTEVTIKSFFQYCAIPRVLFSPPDAIYVSSFLLLTFDIESLMTIVANFIRSEVLSTLLFCCTSSEAGNLGIFFAHLLEQMEIMRKSDQLNQQCCRELYGWHEVITEQVVLTLSNKNYMSIRNGIEFMKHLSHVFPVLDTQINLVCETVSENLEGEEREDIKLPSNALLGHLKARLKNAIALKDFCELTAEELEEKAKFEAELEEIRLYEAQLANEKKEAELRKKLELNKKQRENAQKTREHAETAAYAPPTGPSAQVNSWPFGKVIRFIDEVCNNFRRNNLNRAVNCIIDQQERENMRDLMKQAMPLRDFRSSVLAIFERFFLSLVNNRRNPELTRKLEDLQESVEFITRDAAKKRSDMYSDAPEHQEVKKYSRYSGSVKREAQITSPAASASRTTDDSKASRTSANNPRAGSRQSGRISGKNEATPESISFKSKAGNDSRPTYSNRQKRNAQFDNDSRPRGPKAEEARRTPTPLAPRALLHSDRPPQRFQSRPQASEEHRAYDSAQASEERPLKRFRSGDKPNDNRQGTRAPDRSRFNDRKSQALPQGPKAAKEPQSRYQR</sequence>
<feature type="domain" description="THO complex subunit 2 N-terminal" evidence="8">
    <location>
        <begin position="24"/>
        <end position="644"/>
    </location>
</feature>
<dbReference type="Pfam" id="PF16134">
    <property type="entry name" value="THOC2_N"/>
    <property type="match status" value="1"/>
</dbReference>
<feature type="compositionally biased region" description="Basic and acidic residues" evidence="5">
    <location>
        <begin position="1238"/>
        <end position="1249"/>
    </location>
</feature>
<dbReference type="GO" id="GO:0006406">
    <property type="term" value="P:mRNA export from nucleus"/>
    <property type="evidence" value="ECO:0007669"/>
    <property type="project" value="EnsemblFungi"/>
</dbReference>
<organism evidence="9 10">
    <name type="scientific">Torulaspora delbrueckii</name>
    <name type="common">Yeast</name>
    <name type="synonym">Candida colliculosa</name>
    <dbReference type="NCBI Taxonomy" id="4950"/>
    <lineage>
        <taxon>Eukaryota</taxon>
        <taxon>Fungi</taxon>
        <taxon>Dikarya</taxon>
        <taxon>Ascomycota</taxon>
        <taxon>Saccharomycotina</taxon>
        <taxon>Saccharomycetes</taxon>
        <taxon>Saccharomycetales</taxon>
        <taxon>Saccharomycetaceae</taxon>
        <taxon>Torulaspora</taxon>
    </lineage>
</organism>
<comment type="subcellular location">
    <subcellularLocation>
        <location evidence="1">Nucleus</location>
    </subcellularLocation>
</comment>
<comment type="similarity">
    <text evidence="2">Belongs to the THOC2 family.</text>
</comment>
<dbReference type="RefSeq" id="XP_003679829.1">
    <property type="nucleotide sequence ID" value="XM_003679781.1"/>
</dbReference>
<dbReference type="GO" id="GO:0000445">
    <property type="term" value="C:THO complex part of transcription export complex"/>
    <property type="evidence" value="ECO:0007669"/>
    <property type="project" value="EnsemblFungi"/>
</dbReference>
<name>G8ZPS4_TORDE</name>
<feature type="compositionally biased region" description="Basic and acidic residues" evidence="5">
    <location>
        <begin position="1538"/>
        <end position="1549"/>
    </location>
</feature>
<dbReference type="InterPro" id="IPR032302">
    <property type="entry name" value="THOC2_N"/>
</dbReference>
<evidence type="ECO:0000256" key="3">
    <source>
        <dbReference type="ARBA" id="ARBA00019596"/>
    </source>
</evidence>
<evidence type="ECO:0000256" key="2">
    <source>
        <dbReference type="ARBA" id="ARBA00007857"/>
    </source>
</evidence>
<evidence type="ECO:0000256" key="4">
    <source>
        <dbReference type="ARBA" id="ARBA00023242"/>
    </source>
</evidence>
<feature type="domain" description="THO complex subunitTHOC2 C-terminal" evidence="6">
    <location>
        <begin position="1100"/>
        <end position="1177"/>
    </location>
</feature>
<evidence type="ECO:0000313" key="10">
    <source>
        <dbReference type="Proteomes" id="UP000005627"/>
    </source>
</evidence>
<dbReference type="InterPro" id="IPR021418">
    <property type="entry name" value="THO_THOC2_C"/>
</dbReference>
<dbReference type="KEGG" id="tdl:TDEL_0B04890"/>
<dbReference type="OrthoDB" id="29024at2759"/>
<feature type="compositionally biased region" description="Polar residues" evidence="5">
    <location>
        <begin position="1446"/>
        <end position="1461"/>
    </location>
</feature>
<dbReference type="PANTHER" id="PTHR21597:SF0">
    <property type="entry name" value="THO COMPLEX SUBUNIT 2"/>
    <property type="match status" value="1"/>
</dbReference>
<feature type="compositionally biased region" description="Basic and acidic residues" evidence="5">
    <location>
        <begin position="1502"/>
        <end position="1531"/>
    </location>
</feature>
<dbReference type="InterPro" id="IPR040007">
    <property type="entry name" value="Tho2"/>
</dbReference>
<feature type="region of interest" description="Disordered" evidence="5">
    <location>
        <begin position="1238"/>
        <end position="1259"/>
    </location>
</feature>
<feature type="region of interest" description="Disordered" evidence="5">
    <location>
        <begin position="1359"/>
        <end position="1568"/>
    </location>
</feature>
<dbReference type="GO" id="GO:0000781">
    <property type="term" value="C:chromosome, telomeric region"/>
    <property type="evidence" value="ECO:0007669"/>
    <property type="project" value="EnsemblFungi"/>
</dbReference>
<dbReference type="Pfam" id="PF11732">
    <property type="entry name" value="Thoc2"/>
    <property type="match status" value="1"/>
</dbReference>
<dbReference type="GO" id="GO:0034063">
    <property type="term" value="P:stress granule assembly"/>
    <property type="evidence" value="ECO:0007669"/>
    <property type="project" value="EnsemblFungi"/>
</dbReference>
<dbReference type="InParanoid" id="G8ZPS4"/>
<keyword evidence="10" id="KW-1185">Reference proteome</keyword>
<feature type="region of interest" description="Disordered" evidence="5">
    <location>
        <begin position="355"/>
        <end position="389"/>
    </location>
</feature>
<dbReference type="GO" id="GO:0031124">
    <property type="term" value="P:mRNA 3'-end processing"/>
    <property type="evidence" value="ECO:0007669"/>
    <property type="project" value="EnsemblFungi"/>
</dbReference>
<feature type="compositionally biased region" description="Polar residues" evidence="5">
    <location>
        <begin position="1390"/>
        <end position="1400"/>
    </location>
</feature>
<dbReference type="HOGENOM" id="CLU_003123_0_0_1"/>
<feature type="compositionally biased region" description="Basic and acidic residues" evidence="5">
    <location>
        <begin position="1462"/>
        <end position="1476"/>
    </location>
</feature>
<dbReference type="GO" id="GO:0097185">
    <property type="term" value="P:cellular response to azide"/>
    <property type="evidence" value="ECO:0007669"/>
    <property type="project" value="EnsemblFungi"/>
</dbReference>
<dbReference type="FunCoup" id="G8ZPS4">
    <property type="interactions" value="680"/>
</dbReference>
<dbReference type="eggNOG" id="KOG1874">
    <property type="taxonomic scope" value="Eukaryota"/>
</dbReference>
<feature type="compositionally biased region" description="Basic and acidic residues" evidence="5">
    <location>
        <begin position="357"/>
        <end position="387"/>
    </location>
</feature>
<dbReference type="GO" id="GO:2001209">
    <property type="term" value="P:positive regulation of transcription elongation by RNA polymerase I"/>
    <property type="evidence" value="ECO:0007669"/>
    <property type="project" value="EnsemblFungi"/>
</dbReference>
<dbReference type="GO" id="GO:0000446">
    <property type="term" value="C:nucleoplasmic THO complex"/>
    <property type="evidence" value="ECO:0007669"/>
    <property type="project" value="EnsemblFungi"/>
</dbReference>
<keyword evidence="4" id="KW-0539">Nucleus</keyword>
<dbReference type="InterPro" id="IPR021726">
    <property type="entry name" value="THO_THOC2_N"/>
</dbReference>
<feature type="compositionally biased region" description="Basic and acidic residues" evidence="5">
    <location>
        <begin position="1359"/>
        <end position="1377"/>
    </location>
</feature>
<dbReference type="GeneID" id="11504776"/>
<dbReference type="GO" id="GO:0006310">
    <property type="term" value="P:DNA recombination"/>
    <property type="evidence" value="ECO:0007669"/>
    <property type="project" value="EnsemblFungi"/>
</dbReference>
<evidence type="ECO:0000259" key="6">
    <source>
        <dbReference type="Pfam" id="PF11262"/>
    </source>
</evidence>
<feature type="compositionally biased region" description="Basic and acidic residues" evidence="5">
    <location>
        <begin position="1558"/>
        <end position="1568"/>
    </location>
</feature>
<gene>
    <name evidence="9" type="primary">TDEL0B04890</name>
    <name evidence="9" type="ORF">TDEL_0B04890</name>
</gene>
<feature type="domain" description="THO complex subunitTHOC2 C-terminal" evidence="6">
    <location>
        <begin position="924"/>
        <end position="1099"/>
    </location>
</feature>
<dbReference type="Pfam" id="PF11262">
    <property type="entry name" value="Tho2"/>
    <property type="match status" value="2"/>
</dbReference>
<protein>
    <recommendedName>
        <fullName evidence="3">THO complex subunit 2</fullName>
    </recommendedName>
</protein>
<proteinExistence type="inferred from homology"/>
<feature type="compositionally biased region" description="Polar residues" evidence="5">
    <location>
        <begin position="1408"/>
        <end position="1424"/>
    </location>
</feature>
<dbReference type="GO" id="GO:0006283">
    <property type="term" value="P:transcription-coupled nucleotide-excision repair"/>
    <property type="evidence" value="ECO:0007669"/>
    <property type="project" value="EnsemblFungi"/>
</dbReference>
<evidence type="ECO:0000256" key="1">
    <source>
        <dbReference type="ARBA" id="ARBA00004123"/>
    </source>
</evidence>
<dbReference type="Proteomes" id="UP000005627">
    <property type="component" value="Chromosome 2"/>
</dbReference>
<dbReference type="GO" id="GO:0003729">
    <property type="term" value="F:mRNA binding"/>
    <property type="evidence" value="ECO:0007669"/>
    <property type="project" value="TreeGrafter"/>
</dbReference>
<reference evidence="9 10" key="1">
    <citation type="journal article" date="2011" name="Proc. Natl. Acad. Sci. U.S.A.">
        <title>Evolutionary erosion of yeast sex chromosomes by mating-type switching accidents.</title>
        <authorList>
            <person name="Gordon J.L."/>
            <person name="Armisen D."/>
            <person name="Proux-Wera E."/>
            <person name="Oheigeartaigh S.S."/>
            <person name="Byrne K.P."/>
            <person name="Wolfe K.H."/>
        </authorList>
    </citation>
    <scope>NUCLEOTIDE SEQUENCE [LARGE SCALE GENOMIC DNA]</scope>
    <source>
        <strain evidence="10">ATCC 10662 / CBS 1146 / NBRC 0425 / NCYC 2629 / NRRL Y-866</strain>
    </source>
</reference>
<evidence type="ECO:0000256" key="5">
    <source>
        <dbReference type="SAM" id="MobiDB-lite"/>
    </source>
</evidence>
<evidence type="ECO:0000259" key="7">
    <source>
        <dbReference type="Pfam" id="PF11732"/>
    </source>
</evidence>
<accession>G8ZPS4</accession>
<dbReference type="EMBL" id="HE616743">
    <property type="protein sequence ID" value="CCE90618.1"/>
    <property type="molecule type" value="Genomic_DNA"/>
</dbReference>
<dbReference type="STRING" id="1076872.G8ZPS4"/>
<evidence type="ECO:0000259" key="8">
    <source>
        <dbReference type="Pfam" id="PF16134"/>
    </source>
</evidence>
<evidence type="ECO:0000313" key="9">
    <source>
        <dbReference type="EMBL" id="CCE90618.1"/>
    </source>
</evidence>
<dbReference type="PANTHER" id="PTHR21597">
    <property type="entry name" value="THO2 PROTEIN"/>
    <property type="match status" value="1"/>
</dbReference>
<feature type="domain" description="THO complex subunitTHOC2 N-terminal" evidence="7">
    <location>
        <begin position="646"/>
        <end position="720"/>
    </location>
</feature>
<dbReference type="GO" id="GO:0006368">
    <property type="term" value="P:transcription elongation by RNA polymerase II"/>
    <property type="evidence" value="ECO:0007669"/>
    <property type="project" value="EnsemblFungi"/>
</dbReference>